<evidence type="ECO:0000256" key="8">
    <source>
        <dbReference type="SAM" id="Phobius"/>
    </source>
</evidence>
<keyword evidence="7" id="KW-0868">Chloride</keyword>
<feature type="transmembrane region" description="Helical" evidence="8">
    <location>
        <begin position="377"/>
        <end position="402"/>
    </location>
</feature>
<feature type="transmembrane region" description="Helical" evidence="8">
    <location>
        <begin position="211"/>
        <end position="234"/>
    </location>
</feature>
<dbReference type="PANTHER" id="PTHR45711">
    <property type="entry name" value="CHLORIDE CHANNEL PROTEIN"/>
    <property type="match status" value="1"/>
</dbReference>
<keyword evidence="4 8" id="KW-1133">Transmembrane helix</keyword>
<evidence type="ECO:0000256" key="7">
    <source>
        <dbReference type="ARBA" id="ARBA00023214"/>
    </source>
</evidence>
<dbReference type="EMBL" id="JADKYY010000001">
    <property type="protein sequence ID" value="MBF5026339.1"/>
    <property type="molecule type" value="Genomic_DNA"/>
</dbReference>
<evidence type="ECO:0000256" key="6">
    <source>
        <dbReference type="ARBA" id="ARBA00023136"/>
    </source>
</evidence>
<keyword evidence="10" id="KW-1185">Reference proteome</keyword>
<feature type="transmembrane region" description="Helical" evidence="8">
    <location>
        <begin position="174"/>
        <end position="199"/>
    </location>
</feature>
<feature type="transmembrane region" description="Helical" evidence="8">
    <location>
        <begin position="32"/>
        <end position="53"/>
    </location>
</feature>
<dbReference type="RefSeq" id="WP_194738267.1">
    <property type="nucleotide sequence ID" value="NZ_JADKYY010000001.1"/>
</dbReference>
<accession>A0A930YU00</accession>
<keyword evidence="6 8" id="KW-0472">Membrane</keyword>
<dbReference type="InterPro" id="IPR001807">
    <property type="entry name" value="ClC"/>
</dbReference>
<dbReference type="InterPro" id="IPR014743">
    <property type="entry name" value="Cl-channel_core"/>
</dbReference>
<keyword evidence="3 8" id="KW-0812">Transmembrane</keyword>
<evidence type="ECO:0000256" key="4">
    <source>
        <dbReference type="ARBA" id="ARBA00022989"/>
    </source>
</evidence>
<dbReference type="CDD" id="cd01034">
    <property type="entry name" value="EriC_like"/>
    <property type="match status" value="1"/>
</dbReference>
<feature type="transmembrane region" description="Helical" evidence="8">
    <location>
        <begin position="408"/>
        <end position="428"/>
    </location>
</feature>
<feature type="transmembrane region" description="Helical" evidence="8">
    <location>
        <begin position="285"/>
        <end position="304"/>
    </location>
</feature>
<feature type="transmembrane region" description="Helical" evidence="8">
    <location>
        <begin position="119"/>
        <end position="141"/>
    </location>
</feature>
<dbReference type="GO" id="GO:0005247">
    <property type="term" value="F:voltage-gated chloride channel activity"/>
    <property type="evidence" value="ECO:0007669"/>
    <property type="project" value="TreeGrafter"/>
</dbReference>
<comment type="subcellular location">
    <subcellularLocation>
        <location evidence="1">Membrane</location>
        <topology evidence="1">Multi-pass membrane protein</topology>
    </subcellularLocation>
</comment>
<keyword evidence="5" id="KW-0406">Ion transport</keyword>
<gene>
    <name evidence="9" type="ORF">IC612_00820</name>
</gene>
<dbReference type="PRINTS" id="PR00762">
    <property type="entry name" value="CLCHANNEL"/>
</dbReference>
<dbReference type="Gene3D" id="1.10.3080.10">
    <property type="entry name" value="Clc chloride channel"/>
    <property type="match status" value="1"/>
</dbReference>
<name>A0A930YU00_9FLAO</name>
<dbReference type="Proteomes" id="UP000694480">
    <property type="component" value="Unassembled WGS sequence"/>
</dbReference>
<evidence type="ECO:0000256" key="5">
    <source>
        <dbReference type="ARBA" id="ARBA00023065"/>
    </source>
</evidence>
<sequence length="454" mass="50110">MRTYLRFLRLRGKMLFDRIGNEQIKRNILQAVPFWIGSVLTGLAAVVYAKLFAWSEALLQWIVEYNALLLFVFTPVAFVLSWWLVDRYAPYAKGSGIPQVMASIELATPRERFKIKQLLNLKIIGIKVLSSMVLVSGGGAVGREGPTIQIAGSIFRFVHRMLPRWWPRISIQNMIMTGAAAGLAAAFNTPLGGIVFAVEELARVHFNYFKTALFTAVIVAGLTAQTLAGSYLFLGYPNTHGVTMGMVVPVLAVAIICGLLSSYLSAAMLRISRFRSRLRKSSHQILFLILTALIIASLAYFVNYEILGSGKSLMERLLFSENKSEPWYMPLFRMVGPALSFTSGGAGGIFAPALSAGASFGAFFAGIFQYSAEHTNVLILAGMVAFLTGITRAPFTSAIIVLEMTDRHSLIFFLMMASMVASLSAFVLRRKGLYESLKNNYLHELGKLRKRKAP</sequence>
<evidence type="ECO:0000313" key="9">
    <source>
        <dbReference type="EMBL" id="MBF5026339.1"/>
    </source>
</evidence>
<evidence type="ECO:0000256" key="1">
    <source>
        <dbReference type="ARBA" id="ARBA00004141"/>
    </source>
</evidence>
<evidence type="ECO:0000256" key="2">
    <source>
        <dbReference type="ARBA" id="ARBA00022448"/>
    </source>
</evidence>
<reference evidence="9" key="1">
    <citation type="submission" date="2020-11" db="EMBL/GenBank/DDBJ databases">
        <title>Genome seq and assembly of Planobacterium sp.</title>
        <authorList>
            <person name="Chhetri G."/>
        </authorList>
    </citation>
    <scope>NUCLEOTIDE SEQUENCE</scope>
    <source>
        <strain evidence="9">GCR5</strain>
    </source>
</reference>
<dbReference type="AlphaFoldDB" id="A0A930YU00"/>
<protein>
    <submittedName>
        <fullName evidence="9">Chloride channel protein</fullName>
    </submittedName>
</protein>
<dbReference type="Pfam" id="PF00654">
    <property type="entry name" value="Voltage_CLC"/>
    <property type="match status" value="1"/>
</dbReference>
<organism evidence="9 10">
    <name type="scientific">Planobacterium oryzisoli</name>
    <dbReference type="NCBI Taxonomy" id="2771435"/>
    <lineage>
        <taxon>Bacteria</taxon>
        <taxon>Pseudomonadati</taxon>
        <taxon>Bacteroidota</taxon>
        <taxon>Flavobacteriia</taxon>
        <taxon>Flavobacteriales</taxon>
        <taxon>Weeksellaceae</taxon>
        <taxon>Chryseobacterium group</taxon>
        <taxon>Chryseobacterium</taxon>
    </lineage>
</organism>
<keyword evidence="2" id="KW-0813">Transport</keyword>
<dbReference type="GO" id="GO:0005886">
    <property type="term" value="C:plasma membrane"/>
    <property type="evidence" value="ECO:0007669"/>
    <property type="project" value="TreeGrafter"/>
</dbReference>
<dbReference type="SUPFAM" id="SSF81340">
    <property type="entry name" value="Clc chloride channel"/>
    <property type="match status" value="1"/>
</dbReference>
<evidence type="ECO:0000256" key="3">
    <source>
        <dbReference type="ARBA" id="ARBA00022692"/>
    </source>
</evidence>
<comment type="caution">
    <text evidence="9">The sequence shown here is derived from an EMBL/GenBank/DDBJ whole genome shotgun (WGS) entry which is preliminary data.</text>
</comment>
<feature type="transmembrane region" description="Helical" evidence="8">
    <location>
        <begin position="65"/>
        <end position="85"/>
    </location>
</feature>
<proteinExistence type="predicted"/>
<feature type="transmembrane region" description="Helical" evidence="8">
    <location>
        <begin position="349"/>
        <end position="370"/>
    </location>
</feature>
<dbReference type="PANTHER" id="PTHR45711:SF6">
    <property type="entry name" value="CHLORIDE CHANNEL PROTEIN"/>
    <property type="match status" value="1"/>
</dbReference>
<feature type="transmembrane region" description="Helical" evidence="8">
    <location>
        <begin position="246"/>
        <end position="264"/>
    </location>
</feature>
<evidence type="ECO:0000313" key="10">
    <source>
        <dbReference type="Proteomes" id="UP000694480"/>
    </source>
</evidence>